<evidence type="ECO:0000256" key="7">
    <source>
        <dbReference type="ARBA" id="ARBA00022679"/>
    </source>
</evidence>
<dbReference type="EMBL" id="PRLP01000122">
    <property type="protein sequence ID" value="PPC74964.1"/>
    <property type="molecule type" value="Genomic_DNA"/>
</dbReference>
<dbReference type="NCBIfam" id="TIGR01007">
    <property type="entry name" value="eps_fam"/>
    <property type="match status" value="1"/>
</dbReference>
<dbReference type="InterPro" id="IPR050445">
    <property type="entry name" value="Bact_polysacc_biosynth/exp"/>
</dbReference>
<keyword evidence="12 17" id="KW-1133">Transmembrane helix</keyword>
<evidence type="ECO:0000256" key="1">
    <source>
        <dbReference type="ARBA" id="ARBA00004429"/>
    </source>
</evidence>
<dbReference type="EC" id="2.7.10.2" evidence="4"/>
<feature type="transmembrane region" description="Helical" evidence="17">
    <location>
        <begin position="461"/>
        <end position="481"/>
    </location>
</feature>
<evidence type="ECO:0000259" key="18">
    <source>
        <dbReference type="Pfam" id="PF02706"/>
    </source>
</evidence>
<dbReference type="PANTHER" id="PTHR32309:SF13">
    <property type="entry name" value="FERRIC ENTEROBACTIN TRANSPORT PROTEIN FEPE"/>
    <property type="match status" value="1"/>
</dbReference>
<keyword evidence="8 17" id="KW-0812">Transmembrane</keyword>
<feature type="transmembrane region" description="Helical" evidence="17">
    <location>
        <begin position="37"/>
        <end position="57"/>
    </location>
</feature>
<keyword evidence="13 17" id="KW-0472">Membrane</keyword>
<evidence type="ECO:0000256" key="15">
    <source>
        <dbReference type="ARBA" id="ARBA00051245"/>
    </source>
</evidence>
<evidence type="ECO:0000256" key="8">
    <source>
        <dbReference type="ARBA" id="ARBA00022692"/>
    </source>
</evidence>
<gene>
    <name evidence="21" type="ORF">C4K68_23620</name>
</gene>
<evidence type="ECO:0000256" key="9">
    <source>
        <dbReference type="ARBA" id="ARBA00022741"/>
    </source>
</evidence>
<sequence>MDALNKNRVFRLTDSNEEGEGFAYDLRKLKALGRYKWGILSLAFFVTLLVALVVFNIRPIYRATTTLLIESKAAKVVSIEEVYGVDTTNSDYYMTEYEVLKSRSLAEKVIAKLNLKEDKEFNNTSSLKFSTENLMWWPSKDLLNWRKWLGLPEVYEEDVLSPDQRHTQQVVNLFLERLTISPIRKTQLVKISFDAHDKVLAAKIADAVAEAYIEGNLQARLDANMQASSWLMAQMNGLRDKLRSSEQRLQEYRDAENIVGEKGGFDIATNELDLIANKLVDARRERMQLQARHDQIQSIGISNPSRLELVPGVLQHPIVQSQKQAVLQIELKRSELAKRYGDKHPMMQSANAELANAKSSLNRQIVSVINGYENEYKAALANEQSLQSSLDKSKGNIQGLKRKEYRLNELEKEVETNRKLYDTFFTRFNETNATEDLKAVNARITDGAEIPMQPSKPRKGLILSLSFFIGIFVGTVLAFLAESLNNTYKHASDIRNKIGLTVLGVLPLLSKKRSLNPSYTAYLGKDEPVFSEAVRTIRTGIVLSSIDDPYKTMLVTSTVPGEGKTSMALNLAYSLGQLEKVLLVDADMRRPSVAKSFGIDGRAHGLSSVIAGMAKLDDVIVKDEASGVDILCAGIVPANPLELLSSNAFSKLLDSLKDKYDRIILDTAPILAVSDALALAKQVDGLIYVIKADSTKDAQVRQSMIRLHEINANVVGVVLNQVDLKKQSKYYGSEYGGYYDAYGYTQAG</sequence>
<evidence type="ECO:0000313" key="21">
    <source>
        <dbReference type="EMBL" id="PPC74964.1"/>
    </source>
</evidence>
<evidence type="ECO:0000259" key="20">
    <source>
        <dbReference type="Pfam" id="PF13807"/>
    </source>
</evidence>
<dbReference type="InterPro" id="IPR025669">
    <property type="entry name" value="AAA_dom"/>
</dbReference>
<dbReference type="InterPro" id="IPR005702">
    <property type="entry name" value="Wzc-like_C"/>
</dbReference>
<comment type="similarity">
    <text evidence="2">Belongs to the CpsD/CapB family.</text>
</comment>
<name>A0A2S5KJG8_9PROT</name>
<proteinExistence type="inferred from homology"/>
<reference evidence="21 22" key="1">
    <citation type="submission" date="2018-02" db="EMBL/GenBank/DDBJ databases">
        <title>novel marine gammaproteobacteria from coastal saline agro ecosystem.</title>
        <authorList>
            <person name="Krishnan R."/>
            <person name="Ramesh Kumar N."/>
        </authorList>
    </citation>
    <scope>NUCLEOTIDE SEQUENCE [LARGE SCALE GENOMIC DNA]</scope>
    <source>
        <strain evidence="21 22">228</strain>
    </source>
</reference>
<evidence type="ECO:0000256" key="4">
    <source>
        <dbReference type="ARBA" id="ARBA00011903"/>
    </source>
</evidence>
<evidence type="ECO:0000256" key="3">
    <source>
        <dbReference type="ARBA" id="ARBA00008883"/>
    </source>
</evidence>
<dbReference type="Proteomes" id="UP000238196">
    <property type="component" value="Unassembled WGS sequence"/>
</dbReference>
<protein>
    <recommendedName>
        <fullName evidence="4">non-specific protein-tyrosine kinase</fullName>
        <ecNumber evidence="4">2.7.10.2</ecNumber>
    </recommendedName>
</protein>
<accession>A0A2S5KJG8</accession>
<dbReference type="InterPro" id="IPR027417">
    <property type="entry name" value="P-loop_NTPase"/>
</dbReference>
<dbReference type="GO" id="GO:0004715">
    <property type="term" value="F:non-membrane spanning protein tyrosine kinase activity"/>
    <property type="evidence" value="ECO:0007669"/>
    <property type="project" value="UniProtKB-EC"/>
</dbReference>
<comment type="caution">
    <text evidence="21">The sequence shown here is derived from an EMBL/GenBank/DDBJ whole genome shotgun (WGS) entry which is preliminary data.</text>
</comment>
<comment type="similarity">
    <text evidence="3">Belongs to the etk/wzc family.</text>
</comment>
<dbReference type="AlphaFoldDB" id="A0A2S5KJG8"/>
<dbReference type="PANTHER" id="PTHR32309">
    <property type="entry name" value="TYROSINE-PROTEIN KINASE"/>
    <property type="match status" value="1"/>
</dbReference>
<dbReference type="OrthoDB" id="9775724at2"/>
<dbReference type="Pfam" id="PF02706">
    <property type="entry name" value="Wzz"/>
    <property type="match status" value="1"/>
</dbReference>
<feature type="coiled-coil region" evidence="16">
    <location>
        <begin position="235"/>
        <end position="299"/>
    </location>
</feature>
<dbReference type="InterPro" id="IPR032807">
    <property type="entry name" value="GNVR"/>
</dbReference>
<organism evidence="21 22">
    <name type="scientific">Proteobacteria bacterium 228</name>
    <dbReference type="NCBI Taxonomy" id="2083153"/>
    <lineage>
        <taxon>Bacteria</taxon>
        <taxon>Pseudomonadati</taxon>
        <taxon>Pseudomonadota</taxon>
    </lineage>
</organism>
<evidence type="ECO:0000256" key="13">
    <source>
        <dbReference type="ARBA" id="ARBA00023136"/>
    </source>
</evidence>
<evidence type="ECO:0000256" key="14">
    <source>
        <dbReference type="ARBA" id="ARBA00023137"/>
    </source>
</evidence>
<keyword evidence="10" id="KW-0418">Kinase</keyword>
<evidence type="ECO:0000256" key="6">
    <source>
        <dbReference type="ARBA" id="ARBA00022519"/>
    </source>
</evidence>
<dbReference type="InterPro" id="IPR003856">
    <property type="entry name" value="LPS_length_determ_N"/>
</dbReference>
<evidence type="ECO:0000256" key="12">
    <source>
        <dbReference type="ARBA" id="ARBA00022989"/>
    </source>
</evidence>
<evidence type="ECO:0000256" key="10">
    <source>
        <dbReference type="ARBA" id="ARBA00022777"/>
    </source>
</evidence>
<evidence type="ECO:0000259" key="19">
    <source>
        <dbReference type="Pfam" id="PF13614"/>
    </source>
</evidence>
<evidence type="ECO:0000256" key="16">
    <source>
        <dbReference type="SAM" id="Coils"/>
    </source>
</evidence>
<feature type="domain" description="AAA" evidence="19">
    <location>
        <begin position="560"/>
        <end position="681"/>
    </location>
</feature>
<evidence type="ECO:0000256" key="11">
    <source>
        <dbReference type="ARBA" id="ARBA00022840"/>
    </source>
</evidence>
<evidence type="ECO:0000256" key="5">
    <source>
        <dbReference type="ARBA" id="ARBA00022475"/>
    </source>
</evidence>
<comment type="subcellular location">
    <subcellularLocation>
        <location evidence="1">Cell inner membrane</location>
        <topology evidence="1">Multi-pass membrane protein</topology>
    </subcellularLocation>
</comment>
<keyword evidence="7" id="KW-0808">Transferase</keyword>
<keyword evidence="14" id="KW-0829">Tyrosine-protein kinase</keyword>
<keyword evidence="9" id="KW-0547">Nucleotide-binding</keyword>
<evidence type="ECO:0000256" key="2">
    <source>
        <dbReference type="ARBA" id="ARBA00007316"/>
    </source>
</evidence>
<evidence type="ECO:0000313" key="22">
    <source>
        <dbReference type="Proteomes" id="UP000238196"/>
    </source>
</evidence>
<dbReference type="SUPFAM" id="SSF52540">
    <property type="entry name" value="P-loop containing nucleoside triphosphate hydrolases"/>
    <property type="match status" value="1"/>
</dbReference>
<dbReference type="GO" id="GO:0005886">
    <property type="term" value="C:plasma membrane"/>
    <property type="evidence" value="ECO:0007669"/>
    <property type="project" value="UniProtKB-SubCell"/>
</dbReference>
<feature type="domain" description="Polysaccharide chain length determinant N-terminal" evidence="18">
    <location>
        <begin position="29"/>
        <end position="113"/>
    </location>
</feature>
<dbReference type="Pfam" id="PF13614">
    <property type="entry name" value="AAA_31"/>
    <property type="match status" value="1"/>
</dbReference>
<keyword evidence="11" id="KW-0067">ATP-binding</keyword>
<keyword evidence="5" id="KW-1003">Cell membrane</keyword>
<evidence type="ECO:0000256" key="17">
    <source>
        <dbReference type="SAM" id="Phobius"/>
    </source>
</evidence>
<comment type="catalytic activity">
    <reaction evidence="15">
        <text>L-tyrosyl-[protein] + ATP = O-phospho-L-tyrosyl-[protein] + ADP + H(+)</text>
        <dbReference type="Rhea" id="RHEA:10596"/>
        <dbReference type="Rhea" id="RHEA-COMP:10136"/>
        <dbReference type="Rhea" id="RHEA-COMP:20101"/>
        <dbReference type="ChEBI" id="CHEBI:15378"/>
        <dbReference type="ChEBI" id="CHEBI:30616"/>
        <dbReference type="ChEBI" id="CHEBI:46858"/>
        <dbReference type="ChEBI" id="CHEBI:61978"/>
        <dbReference type="ChEBI" id="CHEBI:456216"/>
        <dbReference type="EC" id="2.7.10.2"/>
    </reaction>
</comment>
<keyword evidence="6" id="KW-0997">Cell inner membrane</keyword>
<dbReference type="Pfam" id="PF13807">
    <property type="entry name" value="GNVR"/>
    <property type="match status" value="1"/>
</dbReference>
<dbReference type="CDD" id="cd05387">
    <property type="entry name" value="BY-kinase"/>
    <property type="match status" value="1"/>
</dbReference>
<keyword evidence="16" id="KW-0175">Coiled coil</keyword>
<dbReference type="GO" id="GO:0005524">
    <property type="term" value="F:ATP binding"/>
    <property type="evidence" value="ECO:0007669"/>
    <property type="project" value="UniProtKB-KW"/>
</dbReference>
<feature type="domain" description="Tyrosine-protein kinase G-rich" evidence="20">
    <location>
        <begin position="407"/>
        <end position="480"/>
    </location>
</feature>
<dbReference type="Gene3D" id="3.40.50.300">
    <property type="entry name" value="P-loop containing nucleotide triphosphate hydrolases"/>
    <property type="match status" value="1"/>
</dbReference>